<protein>
    <submittedName>
        <fullName evidence="2">Uncharacterized protein</fullName>
    </submittedName>
</protein>
<name>A0A7C8MBB5_9PLEO</name>
<feature type="region of interest" description="Disordered" evidence="1">
    <location>
        <begin position="1"/>
        <end position="34"/>
    </location>
</feature>
<dbReference type="Proteomes" id="UP000481861">
    <property type="component" value="Unassembled WGS sequence"/>
</dbReference>
<organism evidence="2 3">
    <name type="scientific">Massariosphaeria phaeospora</name>
    <dbReference type="NCBI Taxonomy" id="100035"/>
    <lineage>
        <taxon>Eukaryota</taxon>
        <taxon>Fungi</taxon>
        <taxon>Dikarya</taxon>
        <taxon>Ascomycota</taxon>
        <taxon>Pezizomycotina</taxon>
        <taxon>Dothideomycetes</taxon>
        <taxon>Pleosporomycetidae</taxon>
        <taxon>Pleosporales</taxon>
        <taxon>Pleosporales incertae sedis</taxon>
        <taxon>Massariosphaeria</taxon>
    </lineage>
</organism>
<dbReference type="OrthoDB" id="289721at2759"/>
<sequence>MKRKRGTHGGGRPPKRLRNDSDQSTTATRPELDHPVLQRLYTQVFSLRQFLLSQLPKSSKNRRRRITQLGLLESPRDGRGGGLDDELGRLLDSTVVGLTAPAEAPDSTEAAKEINKEIETFSQQLPACNTGSTFRPGYFRQAPTVDFVIWLLFKRTTTSRF</sequence>
<dbReference type="EMBL" id="JAADJZ010000003">
    <property type="protein sequence ID" value="KAF2876100.1"/>
    <property type="molecule type" value="Genomic_DNA"/>
</dbReference>
<comment type="caution">
    <text evidence="2">The sequence shown here is derived from an EMBL/GenBank/DDBJ whole genome shotgun (WGS) entry which is preliminary data.</text>
</comment>
<proteinExistence type="predicted"/>
<evidence type="ECO:0000313" key="3">
    <source>
        <dbReference type="Proteomes" id="UP000481861"/>
    </source>
</evidence>
<evidence type="ECO:0000313" key="2">
    <source>
        <dbReference type="EMBL" id="KAF2876100.1"/>
    </source>
</evidence>
<evidence type="ECO:0000256" key="1">
    <source>
        <dbReference type="SAM" id="MobiDB-lite"/>
    </source>
</evidence>
<dbReference type="AlphaFoldDB" id="A0A7C8MBB5"/>
<reference evidence="2 3" key="1">
    <citation type="submission" date="2020-01" db="EMBL/GenBank/DDBJ databases">
        <authorList>
            <consortium name="DOE Joint Genome Institute"/>
            <person name="Haridas S."/>
            <person name="Albert R."/>
            <person name="Binder M."/>
            <person name="Bloem J."/>
            <person name="Labutti K."/>
            <person name="Salamov A."/>
            <person name="Andreopoulos B."/>
            <person name="Baker S.E."/>
            <person name="Barry K."/>
            <person name="Bills G."/>
            <person name="Bluhm B.H."/>
            <person name="Cannon C."/>
            <person name="Castanera R."/>
            <person name="Culley D.E."/>
            <person name="Daum C."/>
            <person name="Ezra D."/>
            <person name="Gonzalez J.B."/>
            <person name="Henrissat B."/>
            <person name="Kuo A."/>
            <person name="Liang C."/>
            <person name="Lipzen A."/>
            <person name="Lutzoni F."/>
            <person name="Magnuson J."/>
            <person name="Mondo S."/>
            <person name="Nolan M."/>
            <person name="Ohm R."/>
            <person name="Pangilinan J."/>
            <person name="Park H.-J.H."/>
            <person name="Ramirez L."/>
            <person name="Alfaro M."/>
            <person name="Sun H."/>
            <person name="Tritt A."/>
            <person name="Yoshinaga Y."/>
            <person name="Zwiers L.-H.L."/>
            <person name="Turgeon B.G."/>
            <person name="Goodwin S.B."/>
            <person name="Spatafora J.W."/>
            <person name="Crous P.W."/>
            <person name="Grigoriev I.V."/>
        </authorList>
    </citation>
    <scope>NUCLEOTIDE SEQUENCE [LARGE SCALE GENOMIC DNA]</scope>
    <source>
        <strain evidence="2 3">CBS 611.86</strain>
    </source>
</reference>
<gene>
    <name evidence="2" type="ORF">BDV95DRAFT_216795</name>
</gene>
<keyword evidence="3" id="KW-1185">Reference proteome</keyword>
<accession>A0A7C8MBB5</accession>